<keyword evidence="6" id="KW-1133">Transmembrane helix</keyword>
<dbReference type="EMBL" id="CH902624">
    <property type="protein sequence ID" value="EDV33526.1"/>
    <property type="molecule type" value="Genomic_DNA"/>
</dbReference>
<protein>
    <recommendedName>
        <fullName evidence="9">Protein PET117 homolog, mitochondrial</fullName>
    </recommendedName>
</protein>
<dbReference type="PANTHER" id="PTHR28163:SF1">
    <property type="entry name" value="PROTEIN PET117 HOMOLOG, MITOCHONDRIAL"/>
    <property type="match status" value="1"/>
</dbReference>
<feature type="compositionally biased region" description="Low complexity" evidence="5">
    <location>
        <begin position="68"/>
        <end position="88"/>
    </location>
</feature>
<evidence type="ECO:0008006" key="9">
    <source>
        <dbReference type="Google" id="ProtNLM"/>
    </source>
</evidence>
<dbReference type="GO" id="GO:0005739">
    <property type="term" value="C:mitochondrion"/>
    <property type="evidence" value="ECO:0007669"/>
    <property type="project" value="UniProtKB-SubCell"/>
</dbReference>
<dbReference type="KEGG" id="dan:6503332"/>
<proteinExistence type="inferred from homology"/>
<dbReference type="Pfam" id="PF15786">
    <property type="entry name" value="PET117"/>
    <property type="match status" value="1"/>
</dbReference>
<evidence type="ECO:0000256" key="5">
    <source>
        <dbReference type="SAM" id="MobiDB-lite"/>
    </source>
</evidence>
<dbReference type="InterPro" id="IPR031568">
    <property type="entry name" value="Pet117"/>
</dbReference>
<evidence type="ECO:0000313" key="8">
    <source>
        <dbReference type="Proteomes" id="UP000007801"/>
    </source>
</evidence>
<name>B3MUJ7_DROAN</name>
<sequence>MSAASRVTLGLAVTVSTAIIGYVHYKQSADRLKLHDGVLRDVERQQRRKHENTYTLQQQIDITKQLKATEASASNVSSNSNTTNASTTPLPPTQSPSRRTIQLETEVTTVAVPSVKLPKRQNPPQPMSGAADGTEPAAAAAGSAGPQSEDESAKENVGTSTDNV</sequence>
<dbReference type="HOGENOM" id="CLU_137555_0_0_1"/>
<evidence type="ECO:0000256" key="2">
    <source>
        <dbReference type="ARBA" id="ARBA00008197"/>
    </source>
</evidence>
<gene>
    <name evidence="7" type="primary">Dana\GF20633</name>
    <name evidence="7" type="synonym">dana_GLEANR_359</name>
    <name evidence="7" type="ORF">GF20633</name>
</gene>
<evidence type="ECO:0000256" key="1">
    <source>
        <dbReference type="ARBA" id="ARBA00004173"/>
    </source>
</evidence>
<comment type="similarity">
    <text evidence="2">Belongs to the PET117 family.</text>
</comment>
<keyword evidence="4" id="KW-0496">Mitochondrion</keyword>
<dbReference type="InParanoid" id="B3MUJ7"/>
<dbReference type="STRING" id="7217.B3MUJ7"/>
<reference evidence="7 8" key="1">
    <citation type="journal article" date="2007" name="Nature">
        <title>Evolution of genes and genomes on the Drosophila phylogeny.</title>
        <authorList>
            <consortium name="Drosophila 12 Genomes Consortium"/>
            <person name="Clark A.G."/>
            <person name="Eisen M.B."/>
            <person name="Smith D.R."/>
            <person name="Bergman C.M."/>
            <person name="Oliver B."/>
            <person name="Markow T.A."/>
            <person name="Kaufman T.C."/>
            <person name="Kellis M."/>
            <person name="Gelbart W."/>
            <person name="Iyer V.N."/>
            <person name="Pollard D.A."/>
            <person name="Sackton T.B."/>
            <person name="Larracuente A.M."/>
            <person name="Singh N.D."/>
            <person name="Abad J.P."/>
            <person name="Abt D.N."/>
            <person name="Adryan B."/>
            <person name="Aguade M."/>
            <person name="Akashi H."/>
            <person name="Anderson W.W."/>
            <person name="Aquadro C.F."/>
            <person name="Ardell D.H."/>
            <person name="Arguello R."/>
            <person name="Artieri C.G."/>
            <person name="Barbash D.A."/>
            <person name="Barker D."/>
            <person name="Barsanti P."/>
            <person name="Batterham P."/>
            <person name="Batzoglou S."/>
            <person name="Begun D."/>
            <person name="Bhutkar A."/>
            <person name="Blanco E."/>
            <person name="Bosak S.A."/>
            <person name="Bradley R.K."/>
            <person name="Brand A.D."/>
            <person name="Brent M.R."/>
            <person name="Brooks A.N."/>
            <person name="Brown R.H."/>
            <person name="Butlin R.K."/>
            <person name="Caggese C."/>
            <person name="Calvi B.R."/>
            <person name="Bernardo de Carvalho A."/>
            <person name="Caspi A."/>
            <person name="Castrezana S."/>
            <person name="Celniker S.E."/>
            <person name="Chang J.L."/>
            <person name="Chapple C."/>
            <person name="Chatterji S."/>
            <person name="Chinwalla A."/>
            <person name="Civetta A."/>
            <person name="Clifton S.W."/>
            <person name="Comeron J.M."/>
            <person name="Costello J.C."/>
            <person name="Coyne J.A."/>
            <person name="Daub J."/>
            <person name="David R.G."/>
            <person name="Delcher A.L."/>
            <person name="Delehaunty K."/>
            <person name="Do C.B."/>
            <person name="Ebling H."/>
            <person name="Edwards K."/>
            <person name="Eickbush T."/>
            <person name="Evans J.D."/>
            <person name="Filipski A."/>
            <person name="Findeiss S."/>
            <person name="Freyhult E."/>
            <person name="Fulton L."/>
            <person name="Fulton R."/>
            <person name="Garcia A.C."/>
            <person name="Gardiner A."/>
            <person name="Garfield D.A."/>
            <person name="Garvin B.E."/>
            <person name="Gibson G."/>
            <person name="Gilbert D."/>
            <person name="Gnerre S."/>
            <person name="Godfrey J."/>
            <person name="Good R."/>
            <person name="Gotea V."/>
            <person name="Gravely B."/>
            <person name="Greenberg A.J."/>
            <person name="Griffiths-Jones S."/>
            <person name="Gross S."/>
            <person name="Guigo R."/>
            <person name="Gustafson E.A."/>
            <person name="Haerty W."/>
            <person name="Hahn M.W."/>
            <person name="Halligan D.L."/>
            <person name="Halpern A.L."/>
            <person name="Halter G.M."/>
            <person name="Han M.V."/>
            <person name="Heger A."/>
            <person name="Hillier L."/>
            <person name="Hinrichs A.S."/>
            <person name="Holmes I."/>
            <person name="Hoskins R.A."/>
            <person name="Hubisz M.J."/>
            <person name="Hultmark D."/>
            <person name="Huntley M.A."/>
            <person name="Jaffe D.B."/>
            <person name="Jagadeeshan S."/>
            <person name="Jeck W.R."/>
            <person name="Johnson J."/>
            <person name="Jones C.D."/>
            <person name="Jordan W.C."/>
            <person name="Karpen G.H."/>
            <person name="Kataoka E."/>
            <person name="Keightley P.D."/>
            <person name="Kheradpour P."/>
            <person name="Kirkness E.F."/>
            <person name="Koerich L.B."/>
            <person name="Kristiansen K."/>
            <person name="Kudrna D."/>
            <person name="Kulathinal R.J."/>
            <person name="Kumar S."/>
            <person name="Kwok R."/>
            <person name="Lander E."/>
            <person name="Langley C.H."/>
            <person name="Lapoint R."/>
            <person name="Lazzaro B.P."/>
            <person name="Lee S.J."/>
            <person name="Levesque L."/>
            <person name="Li R."/>
            <person name="Lin C.F."/>
            <person name="Lin M.F."/>
            <person name="Lindblad-Toh K."/>
            <person name="Llopart A."/>
            <person name="Long M."/>
            <person name="Low L."/>
            <person name="Lozovsky E."/>
            <person name="Lu J."/>
            <person name="Luo M."/>
            <person name="Machado C.A."/>
            <person name="Makalowski W."/>
            <person name="Marzo M."/>
            <person name="Matsuda M."/>
            <person name="Matzkin L."/>
            <person name="McAllister B."/>
            <person name="McBride C.S."/>
            <person name="McKernan B."/>
            <person name="McKernan K."/>
            <person name="Mendez-Lago M."/>
            <person name="Minx P."/>
            <person name="Mollenhauer M.U."/>
            <person name="Montooth K."/>
            <person name="Mount S.M."/>
            <person name="Mu X."/>
            <person name="Myers E."/>
            <person name="Negre B."/>
            <person name="Newfeld S."/>
            <person name="Nielsen R."/>
            <person name="Noor M.A."/>
            <person name="O'Grady P."/>
            <person name="Pachter L."/>
            <person name="Papaceit M."/>
            <person name="Parisi M.J."/>
            <person name="Parisi M."/>
            <person name="Parts L."/>
            <person name="Pedersen J.S."/>
            <person name="Pesole G."/>
            <person name="Phillippy A.M."/>
            <person name="Ponting C.P."/>
            <person name="Pop M."/>
            <person name="Porcelli D."/>
            <person name="Powell J.R."/>
            <person name="Prohaska S."/>
            <person name="Pruitt K."/>
            <person name="Puig M."/>
            <person name="Quesneville H."/>
            <person name="Ram K.R."/>
            <person name="Rand D."/>
            <person name="Rasmussen M.D."/>
            <person name="Reed L.K."/>
            <person name="Reenan R."/>
            <person name="Reily A."/>
            <person name="Remington K.A."/>
            <person name="Rieger T.T."/>
            <person name="Ritchie M.G."/>
            <person name="Robin C."/>
            <person name="Rogers Y.H."/>
            <person name="Rohde C."/>
            <person name="Rozas J."/>
            <person name="Rubenfield M.J."/>
            <person name="Ruiz A."/>
            <person name="Russo S."/>
            <person name="Salzberg S.L."/>
            <person name="Sanchez-Gracia A."/>
            <person name="Saranga D.J."/>
            <person name="Sato H."/>
            <person name="Schaeffer S.W."/>
            <person name="Schatz M.C."/>
            <person name="Schlenke T."/>
            <person name="Schwartz R."/>
            <person name="Segarra C."/>
            <person name="Singh R.S."/>
            <person name="Sirot L."/>
            <person name="Sirota M."/>
            <person name="Sisneros N.B."/>
            <person name="Smith C.D."/>
            <person name="Smith T.F."/>
            <person name="Spieth J."/>
            <person name="Stage D.E."/>
            <person name="Stark A."/>
            <person name="Stephan W."/>
            <person name="Strausberg R.L."/>
            <person name="Strempel S."/>
            <person name="Sturgill D."/>
            <person name="Sutton G."/>
            <person name="Sutton G.G."/>
            <person name="Tao W."/>
            <person name="Teichmann S."/>
            <person name="Tobari Y.N."/>
            <person name="Tomimura Y."/>
            <person name="Tsolas J.M."/>
            <person name="Valente V.L."/>
            <person name="Venter E."/>
            <person name="Venter J.C."/>
            <person name="Vicario S."/>
            <person name="Vieira F.G."/>
            <person name="Vilella A.J."/>
            <person name="Villasante A."/>
            <person name="Walenz B."/>
            <person name="Wang J."/>
            <person name="Wasserman M."/>
            <person name="Watts T."/>
            <person name="Wilson D."/>
            <person name="Wilson R.K."/>
            <person name="Wing R.A."/>
            <person name="Wolfner M.F."/>
            <person name="Wong A."/>
            <person name="Wong G.K."/>
            <person name="Wu C.I."/>
            <person name="Wu G."/>
            <person name="Yamamoto D."/>
            <person name="Yang H.P."/>
            <person name="Yang S.P."/>
            <person name="Yorke J.A."/>
            <person name="Yoshida K."/>
            <person name="Zdobnov E."/>
            <person name="Zhang P."/>
            <person name="Zhang Y."/>
            <person name="Zimin A.V."/>
            <person name="Baldwin J."/>
            <person name="Abdouelleil A."/>
            <person name="Abdulkadir J."/>
            <person name="Abebe A."/>
            <person name="Abera B."/>
            <person name="Abreu J."/>
            <person name="Acer S.C."/>
            <person name="Aftuck L."/>
            <person name="Alexander A."/>
            <person name="An P."/>
            <person name="Anderson E."/>
            <person name="Anderson S."/>
            <person name="Arachi H."/>
            <person name="Azer M."/>
            <person name="Bachantsang P."/>
            <person name="Barry A."/>
            <person name="Bayul T."/>
            <person name="Berlin A."/>
            <person name="Bessette D."/>
            <person name="Bloom T."/>
            <person name="Blye J."/>
            <person name="Boguslavskiy L."/>
            <person name="Bonnet C."/>
            <person name="Boukhgalter B."/>
            <person name="Bourzgui I."/>
            <person name="Brown A."/>
            <person name="Cahill P."/>
            <person name="Channer S."/>
            <person name="Cheshatsang Y."/>
            <person name="Chuda L."/>
            <person name="Citroen M."/>
            <person name="Collymore A."/>
            <person name="Cooke P."/>
            <person name="Costello M."/>
            <person name="D'Aco K."/>
            <person name="Daza R."/>
            <person name="De Haan G."/>
            <person name="DeGray S."/>
            <person name="DeMaso C."/>
            <person name="Dhargay N."/>
            <person name="Dooley K."/>
            <person name="Dooley E."/>
            <person name="Doricent M."/>
            <person name="Dorje P."/>
            <person name="Dorjee K."/>
            <person name="Dupes A."/>
            <person name="Elong R."/>
            <person name="Falk J."/>
            <person name="Farina A."/>
            <person name="Faro S."/>
            <person name="Ferguson D."/>
            <person name="Fisher S."/>
            <person name="Foley C.D."/>
            <person name="Franke A."/>
            <person name="Friedrich D."/>
            <person name="Gadbois L."/>
            <person name="Gearin G."/>
            <person name="Gearin C.R."/>
            <person name="Giannoukos G."/>
            <person name="Goode T."/>
            <person name="Graham J."/>
            <person name="Grandbois E."/>
            <person name="Grewal S."/>
            <person name="Gyaltsen K."/>
            <person name="Hafez N."/>
            <person name="Hagos B."/>
            <person name="Hall J."/>
            <person name="Henson C."/>
            <person name="Hollinger A."/>
            <person name="Honan T."/>
            <person name="Huard M.D."/>
            <person name="Hughes L."/>
            <person name="Hurhula B."/>
            <person name="Husby M.E."/>
            <person name="Kamat A."/>
            <person name="Kanga B."/>
            <person name="Kashin S."/>
            <person name="Khazanovich D."/>
            <person name="Kisner P."/>
            <person name="Lance K."/>
            <person name="Lara M."/>
            <person name="Lee W."/>
            <person name="Lennon N."/>
            <person name="Letendre F."/>
            <person name="LeVine R."/>
            <person name="Lipovsky A."/>
            <person name="Liu X."/>
            <person name="Liu J."/>
            <person name="Liu S."/>
            <person name="Lokyitsang T."/>
            <person name="Lokyitsang Y."/>
            <person name="Lubonja R."/>
            <person name="Lui A."/>
            <person name="MacDonald P."/>
            <person name="Magnisalis V."/>
            <person name="Maru K."/>
            <person name="Matthews C."/>
            <person name="McCusker W."/>
            <person name="McDonough S."/>
            <person name="Mehta T."/>
            <person name="Meldrim J."/>
            <person name="Meneus L."/>
            <person name="Mihai O."/>
            <person name="Mihalev A."/>
            <person name="Mihova T."/>
            <person name="Mittelman R."/>
            <person name="Mlenga V."/>
            <person name="Montmayeur A."/>
            <person name="Mulrain L."/>
            <person name="Navidi A."/>
            <person name="Naylor J."/>
            <person name="Negash T."/>
            <person name="Nguyen T."/>
            <person name="Nguyen N."/>
            <person name="Nicol R."/>
            <person name="Norbu C."/>
            <person name="Norbu N."/>
            <person name="Novod N."/>
            <person name="O'Neill B."/>
            <person name="Osman S."/>
            <person name="Markiewicz E."/>
            <person name="Oyono O.L."/>
            <person name="Patti C."/>
            <person name="Phunkhang P."/>
            <person name="Pierre F."/>
            <person name="Priest M."/>
            <person name="Raghuraman S."/>
            <person name="Rege F."/>
            <person name="Reyes R."/>
            <person name="Rise C."/>
            <person name="Rogov P."/>
            <person name="Ross K."/>
            <person name="Ryan E."/>
            <person name="Settipalli S."/>
            <person name="Shea T."/>
            <person name="Sherpa N."/>
            <person name="Shi L."/>
            <person name="Shih D."/>
            <person name="Sparrow T."/>
            <person name="Spaulding J."/>
            <person name="Stalker J."/>
            <person name="Stange-Thomann N."/>
            <person name="Stavropoulos S."/>
            <person name="Stone C."/>
            <person name="Strader C."/>
            <person name="Tesfaye S."/>
            <person name="Thomson T."/>
            <person name="Thoulutsang Y."/>
            <person name="Thoulutsang D."/>
            <person name="Topham K."/>
            <person name="Topping I."/>
            <person name="Tsamla T."/>
            <person name="Vassiliev H."/>
            <person name="Vo A."/>
            <person name="Wangchuk T."/>
            <person name="Wangdi T."/>
            <person name="Weiand M."/>
            <person name="Wilkinson J."/>
            <person name="Wilson A."/>
            <person name="Yadav S."/>
            <person name="Young G."/>
            <person name="Yu Q."/>
            <person name="Zembek L."/>
            <person name="Zhong D."/>
            <person name="Zimmer A."/>
            <person name="Zwirko Z."/>
            <person name="Jaffe D.B."/>
            <person name="Alvarez P."/>
            <person name="Brockman W."/>
            <person name="Butler J."/>
            <person name="Chin C."/>
            <person name="Gnerre S."/>
            <person name="Grabherr M."/>
            <person name="Kleber M."/>
            <person name="Mauceli E."/>
            <person name="MacCallum I."/>
        </authorList>
    </citation>
    <scope>NUCLEOTIDE SEQUENCE [LARGE SCALE GENOMIC DNA]</scope>
    <source>
        <strain evidence="8">Tucson 14024-0371.13</strain>
    </source>
</reference>
<feature type="transmembrane region" description="Helical" evidence="6">
    <location>
        <begin position="6"/>
        <end position="25"/>
    </location>
</feature>
<accession>B3MUJ7</accession>
<dbReference type="GO" id="GO:0033617">
    <property type="term" value="P:mitochondrial respiratory chain complex IV assembly"/>
    <property type="evidence" value="ECO:0007669"/>
    <property type="project" value="TreeGrafter"/>
</dbReference>
<dbReference type="PANTHER" id="PTHR28163">
    <property type="entry name" value="PROTEIN PET117 HOMOLOG, MITOCHONDRIAL"/>
    <property type="match status" value="1"/>
</dbReference>
<dbReference type="OrthoDB" id="76305at2759"/>
<evidence type="ECO:0000256" key="6">
    <source>
        <dbReference type="SAM" id="Phobius"/>
    </source>
</evidence>
<evidence type="ECO:0000313" key="7">
    <source>
        <dbReference type="EMBL" id="EDV33526.1"/>
    </source>
</evidence>
<keyword evidence="8" id="KW-1185">Reference proteome</keyword>
<dbReference type="eggNOG" id="ENOG502S7B1">
    <property type="taxonomic scope" value="Eukaryota"/>
</dbReference>
<keyword evidence="6" id="KW-0472">Membrane</keyword>
<keyword evidence="3" id="KW-0809">Transit peptide</keyword>
<dbReference type="AlphaFoldDB" id="B3MUJ7"/>
<comment type="subcellular location">
    <subcellularLocation>
        <location evidence="1">Mitochondrion</location>
    </subcellularLocation>
</comment>
<keyword evidence="6" id="KW-0812">Transmembrane</keyword>
<organism evidence="7 8">
    <name type="scientific">Drosophila ananassae</name>
    <name type="common">Fruit fly</name>
    <dbReference type="NCBI Taxonomy" id="7217"/>
    <lineage>
        <taxon>Eukaryota</taxon>
        <taxon>Metazoa</taxon>
        <taxon>Ecdysozoa</taxon>
        <taxon>Arthropoda</taxon>
        <taxon>Hexapoda</taxon>
        <taxon>Insecta</taxon>
        <taxon>Pterygota</taxon>
        <taxon>Neoptera</taxon>
        <taxon>Endopterygota</taxon>
        <taxon>Diptera</taxon>
        <taxon>Brachycera</taxon>
        <taxon>Muscomorpha</taxon>
        <taxon>Ephydroidea</taxon>
        <taxon>Drosophilidae</taxon>
        <taxon>Drosophila</taxon>
        <taxon>Sophophora</taxon>
    </lineage>
</organism>
<dbReference type="GeneID" id="6503332"/>
<feature type="region of interest" description="Disordered" evidence="5">
    <location>
        <begin position="67"/>
        <end position="164"/>
    </location>
</feature>
<evidence type="ECO:0000256" key="3">
    <source>
        <dbReference type="ARBA" id="ARBA00022946"/>
    </source>
</evidence>
<dbReference type="Proteomes" id="UP000007801">
    <property type="component" value="Unassembled WGS sequence"/>
</dbReference>
<evidence type="ECO:0000256" key="4">
    <source>
        <dbReference type="ARBA" id="ARBA00023128"/>
    </source>
</evidence>
<feature type="compositionally biased region" description="Low complexity" evidence="5">
    <location>
        <begin position="129"/>
        <end position="145"/>
    </location>
</feature>